<evidence type="ECO:0000313" key="6">
    <source>
        <dbReference type="EMBL" id="AQP53088.1"/>
    </source>
</evidence>
<name>A0A1Q2D3Z0_9ENTE</name>
<sequence>MNRYKKLLGNTVIFAIGNFGSRFINFFLVPLQTYYLTTTEFGKIDLLFTIISLFIPIVSLNISDATLRFIKDDYTKRFSIYYNGLFVITVMTSIFILPLFIWFILQSNYLWSLVILLMALQIFQIQLDQYTRSVDKIKNFAANGIIMSVVILIFNLVLLIKFKLGIYGVILSIVFANMVSIVYLYFVNKDLRKNKVSIKNIVSRKLILEMFKYSIPLTPNMIMWWLINGSTRFFIVYYLGATFNGLFAVANKIPSLLTMITSIFAQAWQLSSMEEVSSSDNSLYYSKTFNFYSSILFIVSSGIIVFTKFLVYILVSQDYYASWQLVPVLLIASLYSSLSGFVGSVYTASMNTKGVLISSIFGAFLTLSSNLLLIPLLGISGAGIGTLLSFLGMFVLRLKDTKRYIKIDINLKIFLLNNVIVLLQWLVLCIFKNNIIMYFSEFILFLFIMLNNKKYVLLIFDNLRKRYIVK</sequence>
<dbReference type="KEGG" id="vpi:BW732_01830"/>
<dbReference type="RefSeq" id="WP_077275185.1">
    <property type="nucleotide sequence ID" value="NZ_CP019609.1"/>
</dbReference>
<keyword evidence="7" id="KW-1185">Reference proteome</keyword>
<dbReference type="GO" id="GO:0005886">
    <property type="term" value="C:plasma membrane"/>
    <property type="evidence" value="ECO:0007669"/>
    <property type="project" value="UniProtKB-SubCell"/>
</dbReference>
<evidence type="ECO:0000256" key="4">
    <source>
        <dbReference type="ARBA" id="ARBA00022989"/>
    </source>
</evidence>
<dbReference type="PANTHER" id="PTHR30250">
    <property type="entry name" value="PST FAMILY PREDICTED COLANIC ACID TRANSPORTER"/>
    <property type="match status" value="1"/>
</dbReference>
<dbReference type="Proteomes" id="UP000188246">
    <property type="component" value="Chromosome"/>
</dbReference>
<organism evidence="6 7">
    <name type="scientific">Vagococcus penaei</name>
    <dbReference type="NCBI Taxonomy" id="633807"/>
    <lineage>
        <taxon>Bacteria</taxon>
        <taxon>Bacillati</taxon>
        <taxon>Bacillota</taxon>
        <taxon>Bacilli</taxon>
        <taxon>Lactobacillales</taxon>
        <taxon>Enterococcaceae</taxon>
        <taxon>Vagococcus</taxon>
    </lineage>
</organism>
<protein>
    <submittedName>
        <fullName evidence="6">Uncharacterized protein</fullName>
    </submittedName>
</protein>
<proteinExistence type="predicted"/>
<dbReference type="InterPro" id="IPR002797">
    <property type="entry name" value="Polysacc_synth"/>
</dbReference>
<dbReference type="Pfam" id="PF01943">
    <property type="entry name" value="Polysacc_synt"/>
    <property type="match status" value="1"/>
</dbReference>
<dbReference type="AlphaFoldDB" id="A0A1Q2D3Z0"/>
<dbReference type="OrthoDB" id="3249502at2"/>
<dbReference type="EMBL" id="CP019609">
    <property type="protein sequence ID" value="AQP53088.1"/>
    <property type="molecule type" value="Genomic_DNA"/>
</dbReference>
<gene>
    <name evidence="6" type="ORF">BW732_01830</name>
</gene>
<evidence type="ECO:0000313" key="7">
    <source>
        <dbReference type="Proteomes" id="UP000188246"/>
    </source>
</evidence>
<evidence type="ECO:0000256" key="1">
    <source>
        <dbReference type="ARBA" id="ARBA00004651"/>
    </source>
</evidence>
<keyword evidence="2" id="KW-1003">Cell membrane</keyword>
<keyword evidence="4" id="KW-1133">Transmembrane helix</keyword>
<keyword evidence="3" id="KW-0812">Transmembrane</keyword>
<comment type="subcellular location">
    <subcellularLocation>
        <location evidence="1">Cell membrane</location>
        <topology evidence="1">Multi-pass membrane protein</topology>
    </subcellularLocation>
</comment>
<evidence type="ECO:0000256" key="2">
    <source>
        <dbReference type="ARBA" id="ARBA00022475"/>
    </source>
</evidence>
<evidence type="ECO:0000256" key="3">
    <source>
        <dbReference type="ARBA" id="ARBA00022692"/>
    </source>
</evidence>
<dbReference type="STRING" id="633807.BW732_01830"/>
<reference evidence="6 7" key="1">
    <citation type="journal article" date="2010" name="Int. J. Syst. Evol. Microbiol.">
        <title>Vagococcus penaei sp. nov., isolated from spoilage microbiota of cooked shrimp (Penaeus vannamei).</title>
        <authorList>
            <person name="Jaffres E."/>
            <person name="Prevost H."/>
            <person name="Rossero A."/>
            <person name="Joffraud J.J."/>
            <person name="Dousset X."/>
        </authorList>
    </citation>
    <scope>NUCLEOTIDE SEQUENCE [LARGE SCALE GENOMIC DNA]</scope>
    <source>
        <strain evidence="6 7">CD276</strain>
    </source>
</reference>
<keyword evidence="5" id="KW-0472">Membrane</keyword>
<dbReference type="PANTHER" id="PTHR30250:SF11">
    <property type="entry name" value="O-ANTIGEN TRANSPORTER-RELATED"/>
    <property type="match status" value="1"/>
</dbReference>
<accession>A0A1Q2D3Z0</accession>
<evidence type="ECO:0000256" key="5">
    <source>
        <dbReference type="ARBA" id="ARBA00023136"/>
    </source>
</evidence>
<dbReference type="InterPro" id="IPR050833">
    <property type="entry name" value="Poly_Biosynth_Transport"/>
</dbReference>